<dbReference type="RefSeq" id="WP_109661158.1">
    <property type="nucleotide sequence ID" value="NZ_QGEG01000001.1"/>
</dbReference>
<dbReference type="EMBL" id="QGEG01000001">
    <property type="protein sequence ID" value="PWL40385.1"/>
    <property type="molecule type" value="Genomic_DNA"/>
</dbReference>
<keyword evidence="2" id="KW-1185">Reference proteome</keyword>
<name>A0A316L631_9FLAO</name>
<organism evidence="1 2">
    <name type="scientific">Flagellimonas aquimarina</name>
    <dbReference type="NCBI Taxonomy" id="2201895"/>
    <lineage>
        <taxon>Bacteria</taxon>
        <taxon>Pseudomonadati</taxon>
        <taxon>Bacteroidota</taxon>
        <taxon>Flavobacteriia</taxon>
        <taxon>Flavobacteriales</taxon>
        <taxon>Flavobacteriaceae</taxon>
        <taxon>Flagellimonas</taxon>
    </lineage>
</organism>
<dbReference type="InterPro" id="IPR029039">
    <property type="entry name" value="Flavoprotein-like_sf"/>
</dbReference>
<dbReference type="OrthoDB" id="982714at2"/>
<dbReference type="Proteomes" id="UP000245762">
    <property type="component" value="Unassembled WGS sequence"/>
</dbReference>
<evidence type="ECO:0000313" key="2">
    <source>
        <dbReference type="Proteomes" id="UP000245762"/>
    </source>
</evidence>
<protein>
    <submittedName>
        <fullName evidence="1">Uncharacterized protein</fullName>
    </submittedName>
</protein>
<comment type="caution">
    <text evidence="1">The sequence shown here is derived from an EMBL/GenBank/DDBJ whole genome shotgun (WGS) entry which is preliminary data.</text>
</comment>
<accession>A0A316L631</accession>
<dbReference type="Gene3D" id="3.40.50.360">
    <property type="match status" value="1"/>
</dbReference>
<sequence>MKWWKKVLFVLLIIIGLLLVLGTWYKNKYAMEMVMERTVNRPELNRSLVIATQGSAFKDSITFGIINHFESDSLFIRIIDVSGLAKVNLDDYDAMVLMHTWENWKPPMAVGSFVDKLKIEQKNKIVVLTTSGEGSSKIEEIDAITGESILENVPAYTEKIISELEQILRPKDN</sequence>
<dbReference type="AlphaFoldDB" id="A0A316L631"/>
<evidence type="ECO:0000313" key="1">
    <source>
        <dbReference type="EMBL" id="PWL40385.1"/>
    </source>
</evidence>
<reference evidence="1 2" key="1">
    <citation type="submission" date="2018-05" db="EMBL/GenBank/DDBJ databases">
        <title>Complete genome sequence of Flagellimonas aquimarina ECD12 isolated from seaweed Ecklonia cava.</title>
        <authorList>
            <person name="Choi S."/>
            <person name="Seong C."/>
        </authorList>
    </citation>
    <scope>NUCLEOTIDE SEQUENCE [LARGE SCALE GENOMIC DNA]</scope>
    <source>
        <strain evidence="1 2">ECD12</strain>
    </source>
</reference>
<proteinExistence type="predicted"/>
<gene>
    <name evidence="1" type="ORF">DKG77_06095</name>
</gene>